<evidence type="ECO:0000259" key="4">
    <source>
        <dbReference type="PROSITE" id="PS50206"/>
    </source>
</evidence>
<dbReference type="InterPro" id="IPR001763">
    <property type="entry name" value="Rhodanese-like_dom"/>
</dbReference>
<dbReference type="InterPro" id="IPR045886">
    <property type="entry name" value="ThiF/MoeB/HesA"/>
</dbReference>
<comment type="caution">
    <text evidence="5">The sequence shown here is derived from an EMBL/GenBank/DDBJ whole genome shotgun (WGS) entry which is preliminary data.</text>
</comment>
<sequence>MANFRDLLKTTKQQIREVDTETSDRLRDQGSMILDVREADEYEAGAVPGALFIPRGHLESQIEMKLPDKDTPLIVQCAGGVRSAFAAKTLEELGYSDVASMAGGFGKWKDEGREWKVPQSLDPDQKDRYKRHLLLPEVGEEGQMKLLDAKVLLLGAGGLGSPSGLYLAAAGVGTLGIVDMDVVDRSNLQRQILHNTDRIGMRKVDSAKEAIEKLNPDVKVITHDVRLDADNIEEIISGYDLVVDGADNFPVRYMLNDASVKLGIPVVHGSIFRFEGHVTVFDPKNGPTYRDLLPEPPPPDMAPSCAEAGVLGVLPGIVGCIQAVEAIKYFLDLGDPLIGRYLAFDAQEMSFREFKIRRDPANEITWENRDQIKVVELTDQCMPAPLEAPVASVATSNGDSAPAGRQTVGV</sequence>
<evidence type="ECO:0000256" key="3">
    <source>
        <dbReference type="ARBA" id="ARBA00022840"/>
    </source>
</evidence>
<dbReference type="NCBIfam" id="NF006444">
    <property type="entry name" value="PRK08762.1"/>
    <property type="match status" value="1"/>
</dbReference>
<keyword evidence="2" id="KW-0547">Nucleotide-binding</keyword>
<dbReference type="CDD" id="cd00757">
    <property type="entry name" value="ThiF_MoeB_HesA_family"/>
    <property type="match status" value="1"/>
</dbReference>
<dbReference type="PANTHER" id="PTHR10953:SF102">
    <property type="entry name" value="ADENYLYLTRANSFERASE AND SULFURTRANSFERASE MOCS3"/>
    <property type="match status" value="1"/>
</dbReference>
<organism evidence="5 6">
    <name type="scientific">Candidatus Neomicrothrix subdominans</name>
    <dbReference type="NCBI Taxonomy" id="2954438"/>
    <lineage>
        <taxon>Bacteria</taxon>
        <taxon>Bacillati</taxon>
        <taxon>Actinomycetota</taxon>
        <taxon>Acidimicrobiia</taxon>
        <taxon>Acidimicrobiales</taxon>
        <taxon>Microthrixaceae</taxon>
        <taxon>Candidatus Neomicrothrix</taxon>
    </lineage>
</organism>
<dbReference type="GO" id="GO:0004792">
    <property type="term" value="F:thiosulfate-cyanide sulfurtransferase activity"/>
    <property type="evidence" value="ECO:0007669"/>
    <property type="project" value="TreeGrafter"/>
</dbReference>
<dbReference type="GO" id="GO:0016779">
    <property type="term" value="F:nucleotidyltransferase activity"/>
    <property type="evidence" value="ECO:0007669"/>
    <property type="project" value="UniProtKB-KW"/>
</dbReference>
<protein>
    <submittedName>
        <fullName evidence="5">Molybdopterin-synthase adenylyltransferase MoeB</fullName>
    </submittedName>
</protein>
<dbReference type="Gene3D" id="3.40.250.10">
    <property type="entry name" value="Rhodanese-like domain"/>
    <property type="match status" value="1"/>
</dbReference>
<dbReference type="Pfam" id="PF00581">
    <property type="entry name" value="Rhodanese"/>
    <property type="match status" value="1"/>
</dbReference>
<gene>
    <name evidence="5" type="primary">moeB</name>
    <name evidence="5" type="ORF">IPN02_14075</name>
</gene>
<keyword evidence="5" id="KW-0548">Nucleotidyltransferase</keyword>
<evidence type="ECO:0000313" key="6">
    <source>
        <dbReference type="Proteomes" id="UP000727993"/>
    </source>
</evidence>
<evidence type="ECO:0000256" key="1">
    <source>
        <dbReference type="ARBA" id="ARBA00022679"/>
    </source>
</evidence>
<proteinExistence type="predicted"/>
<dbReference type="GO" id="GO:0005524">
    <property type="term" value="F:ATP binding"/>
    <property type="evidence" value="ECO:0007669"/>
    <property type="project" value="UniProtKB-KW"/>
</dbReference>
<dbReference type="GO" id="GO:0008641">
    <property type="term" value="F:ubiquitin-like modifier activating enzyme activity"/>
    <property type="evidence" value="ECO:0007669"/>
    <property type="project" value="InterPro"/>
</dbReference>
<feature type="domain" description="Rhodanese" evidence="4">
    <location>
        <begin position="27"/>
        <end position="117"/>
    </location>
</feature>
<dbReference type="InterPro" id="IPR035985">
    <property type="entry name" value="Ubiquitin-activating_enz"/>
</dbReference>
<dbReference type="InterPro" id="IPR036873">
    <property type="entry name" value="Rhodanese-like_dom_sf"/>
</dbReference>
<dbReference type="CDD" id="cd00158">
    <property type="entry name" value="RHOD"/>
    <property type="match status" value="1"/>
</dbReference>
<keyword evidence="3" id="KW-0067">ATP-binding</keyword>
<dbReference type="Pfam" id="PF00899">
    <property type="entry name" value="ThiF"/>
    <property type="match status" value="1"/>
</dbReference>
<dbReference type="AlphaFoldDB" id="A0A936TGP5"/>
<dbReference type="EMBL" id="JADJZA010000007">
    <property type="protein sequence ID" value="MBK9297930.1"/>
    <property type="molecule type" value="Genomic_DNA"/>
</dbReference>
<dbReference type="InterPro" id="IPR000594">
    <property type="entry name" value="ThiF_NAD_FAD-bd"/>
</dbReference>
<keyword evidence="1" id="KW-0808">Transferase</keyword>
<dbReference type="GO" id="GO:0005829">
    <property type="term" value="C:cytosol"/>
    <property type="evidence" value="ECO:0007669"/>
    <property type="project" value="TreeGrafter"/>
</dbReference>
<dbReference type="SUPFAM" id="SSF69572">
    <property type="entry name" value="Activating enzymes of the ubiquitin-like proteins"/>
    <property type="match status" value="1"/>
</dbReference>
<evidence type="ECO:0000313" key="5">
    <source>
        <dbReference type="EMBL" id="MBK9297930.1"/>
    </source>
</evidence>
<accession>A0A936TGP5</accession>
<dbReference type="Proteomes" id="UP000727993">
    <property type="component" value="Unassembled WGS sequence"/>
</dbReference>
<name>A0A936TGP5_9ACTN</name>
<reference evidence="5 6" key="1">
    <citation type="submission" date="2020-10" db="EMBL/GenBank/DDBJ databases">
        <title>Connecting structure to function with the recovery of over 1000 high-quality activated sludge metagenome-assembled genomes encoding full-length rRNA genes using long-read sequencing.</title>
        <authorList>
            <person name="Singleton C.M."/>
            <person name="Petriglieri F."/>
            <person name="Kristensen J.M."/>
            <person name="Kirkegaard R.H."/>
            <person name="Michaelsen T.Y."/>
            <person name="Andersen M.H."/>
            <person name="Karst S.M."/>
            <person name="Dueholm M.S."/>
            <person name="Nielsen P.H."/>
            <person name="Albertsen M."/>
        </authorList>
    </citation>
    <scope>NUCLEOTIDE SEQUENCE [LARGE SCALE GENOMIC DNA]</scope>
    <source>
        <strain evidence="5">Lyne_18-Q3-R50-59_MAXAC.006</strain>
    </source>
</reference>
<dbReference type="GO" id="GO:0008146">
    <property type="term" value="F:sulfotransferase activity"/>
    <property type="evidence" value="ECO:0007669"/>
    <property type="project" value="TreeGrafter"/>
</dbReference>
<dbReference type="PROSITE" id="PS50206">
    <property type="entry name" value="RHODANESE_3"/>
    <property type="match status" value="1"/>
</dbReference>
<evidence type="ECO:0000256" key="2">
    <source>
        <dbReference type="ARBA" id="ARBA00022741"/>
    </source>
</evidence>
<dbReference type="SMART" id="SM00450">
    <property type="entry name" value="RHOD"/>
    <property type="match status" value="1"/>
</dbReference>
<dbReference type="Gene3D" id="3.40.50.720">
    <property type="entry name" value="NAD(P)-binding Rossmann-like Domain"/>
    <property type="match status" value="1"/>
</dbReference>
<dbReference type="NCBIfam" id="NF004281">
    <property type="entry name" value="PRK05690.1"/>
    <property type="match status" value="1"/>
</dbReference>
<dbReference type="SUPFAM" id="SSF52821">
    <property type="entry name" value="Rhodanese/Cell cycle control phosphatase"/>
    <property type="match status" value="1"/>
</dbReference>
<dbReference type="FunFam" id="3.40.50.720:FF:000033">
    <property type="entry name" value="Adenylyltransferase and sulfurtransferase MOCS3"/>
    <property type="match status" value="1"/>
</dbReference>
<dbReference type="PANTHER" id="PTHR10953">
    <property type="entry name" value="UBIQUITIN-ACTIVATING ENZYME E1"/>
    <property type="match status" value="1"/>
</dbReference>